<dbReference type="OrthoDB" id="460909at2"/>
<dbReference type="EMBL" id="SMLL01000002">
    <property type="protein sequence ID" value="TFZ03386.1"/>
    <property type="molecule type" value="Genomic_DNA"/>
</dbReference>
<dbReference type="Proteomes" id="UP000297564">
    <property type="component" value="Unassembled WGS sequence"/>
</dbReference>
<dbReference type="AlphaFoldDB" id="A0A4Z0BVP5"/>
<evidence type="ECO:0000313" key="2">
    <source>
        <dbReference type="Proteomes" id="UP000297564"/>
    </source>
</evidence>
<gene>
    <name evidence="1" type="ORF">EZ242_05750</name>
</gene>
<name>A0A4Z0BVP5_9BURK</name>
<proteinExistence type="predicted"/>
<sequence>MSFKLRTEVDDWFSRIYKAKDSPLSTKFDYYYLCLMMGFSRGKATPVTNAVEFVQNFVLDYRSVQSQIIGLLIATEARALGIELTNRARIKDLLSRYVSPEASVALTPKGFERLNDYANGGFNAIVASYPEEQPWIASDFMQWYQRAISAPVS</sequence>
<comment type="caution">
    <text evidence="1">The sequence shown here is derived from an EMBL/GenBank/DDBJ whole genome shotgun (WGS) entry which is preliminary data.</text>
</comment>
<accession>A0A4Z0BVP5</accession>
<protein>
    <submittedName>
        <fullName evidence="1">Uncharacterized protein</fullName>
    </submittedName>
</protein>
<keyword evidence="2" id="KW-1185">Reference proteome</keyword>
<organism evidence="1 2">
    <name type="scientific">Ramlibacter rhizophilus</name>
    <dbReference type="NCBI Taxonomy" id="1781167"/>
    <lineage>
        <taxon>Bacteria</taxon>
        <taxon>Pseudomonadati</taxon>
        <taxon>Pseudomonadota</taxon>
        <taxon>Betaproteobacteria</taxon>
        <taxon>Burkholderiales</taxon>
        <taxon>Comamonadaceae</taxon>
        <taxon>Ramlibacter</taxon>
    </lineage>
</organism>
<dbReference type="RefSeq" id="WP_135284185.1">
    <property type="nucleotide sequence ID" value="NZ_SMLL01000002.1"/>
</dbReference>
<evidence type="ECO:0000313" key="1">
    <source>
        <dbReference type="EMBL" id="TFZ03386.1"/>
    </source>
</evidence>
<reference evidence="1 2" key="1">
    <citation type="submission" date="2019-03" db="EMBL/GenBank/DDBJ databases">
        <title>Ramlibacter rhizophilus CCTCC AB2015357, whole genome shotgun sequence.</title>
        <authorList>
            <person name="Zhang X."/>
            <person name="Feng G."/>
            <person name="Zhu H."/>
        </authorList>
    </citation>
    <scope>NUCLEOTIDE SEQUENCE [LARGE SCALE GENOMIC DNA]</scope>
    <source>
        <strain evidence="1 2">CCTCC AB2015357</strain>
    </source>
</reference>